<dbReference type="GO" id="GO:0006450">
    <property type="term" value="P:regulation of translational fidelity"/>
    <property type="evidence" value="ECO:0007669"/>
    <property type="project" value="TreeGrafter"/>
</dbReference>
<sequence length="352" mass="37655">MKTIVAKVDLRQASSAEVIQTAAKILQEGGLVAFPTETVYGLGGNGLDSAACEKIYLAKGRPSDNPLILHISEIEELDRIVAEVSPQARALMDAFWPGPLTMIFKKKDIVPAKATGGLDTVAVRFPNHPVARAIIRAAGLPIAAPSANSSGKPSPTRASHVEYDLNGKIDMIVDGGAAEWGLESTIVDVSDEIPMILRPGAVTKEMIEAVVGQVEIDPAILHKPTADFKPKAPGMKYTHYSPKAEVFLVKGEQTAVAERINALAAAERAAGKKVGVMATEETKTLYHADIILSLGSRAKPEEIGANLFKTLRKFDFLGVDVVYSEVFSEKGEGMAIMNRLNKAAGYRVLEAE</sequence>
<dbReference type="Pfam" id="PF03481">
    <property type="entry name" value="Sua5_C"/>
    <property type="match status" value="1"/>
</dbReference>
<dbReference type="NCBIfam" id="TIGR00057">
    <property type="entry name" value="L-threonylcarbamoyladenylate synthase"/>
    <property type="match status" value="1"/>
</dbReference>
<dbReference type="Pfam" id="PF01300">
    <property type="entry name" value="Sua5_yciO_yrdC"/>
    <property type="match status" value="1"/>
</dbReference>
<dbReference type="EC" id="2.7.7.87" evidence="3 13"/>
<evidence type="ECO:0000256" key="7">
    <source>
        <dbReference type="ARBA" id="ARBA00022694"/>
    </source>
</evidence>
<dbReference type="GO" id="GO:0003725">
    <property type="term" value="F:double-stranded RNA binding"/>
    <property type="evidence" value="ECO:0007669"/>
    <property type="project" value="UniProtKB-UniRule"/>
</dbReference>
<evidence type="ECO:0000256" key="13">
    <source>
        <dbReference type="PIRNR" id="PIRNR004930"/>
    </source>
</evidence>
<evidence type="ECO:0000256" key="14">
    <source>
        <dbReference type="PIRSR" id="PIRSR004930-1"/>
    </source>
</evidence>
<feature type="binding site" evidence="14">
    <location>
        <position position="61"/>
    </location>
    <ligand>
        <name>ATP</name>
        <dbReference type="ChEBI" id="CHEBI:30616"/>
    </ligand>
</feature>
<dbReference type="InterPro" id="IPR017945">
    <property type="entry name" value="DHBP_synth_RibB-like_a/b_dom"/>
</dbReference>
<feature type="binding site" evidence="14">
    <location>
        <position position="120"/>
    </location>
    <ligand>
        <name>ATP</name>
        <dbReference type="ChEBI" id="CHEBI:30616"/>
    </ligand>
</feature>
<dbReference type="GO" id="GO:0008033">
    <property type="term" value="P:tRNA processing"/>
    <property type="evidence" value="ECO:0007669"/>
    <property type="project" value="UniProtKB-KW"/>
</dbReference>
<feature type="binding site" evidence="14">
    <location>
        <position position="124"/>
    </location>
    <ligand>
        <name>L-threonine</name>
        <dbReference type="ChEBI" id="CHEBI:57926"/>
    </ligand>
</feature>
<feature type="binding site" evidence="14">
    <location>
        <position position="70"/>
    </location>
    <ligand>
        <name>L-threonine</name>
        <dbReference type="ChEBI" id="CHEBI:57926"/>
    </ligand>
</feature>
<dbReference type="GO" id="GO:0000049">
    <property type="term" value="F:tRNA binding"/>
    <property type="evidence" value="ECO:0007669"/>
    <property type="project" value="TreeGrafter"/>
</dbReference>
<evidence type="ECO:0000256" key="9">
    <source>
        <dbReference type="ARBA" id="ARBA00022741"/>
    </source>
</evidence>
<dbReference type="GO" id="GO:0061710">
    <property type="term" value="F:L-threonylcarbamoyladenylate synthase"/>
    <property type="evidence" value="ECO:0007669"/>
    <property type="project" value="UniProtKB-EC"/>
</dbReference>
<dbReference type="Gene3D" id="3.40.50.11030">
    <property type="entry name" value="Threonylcarbamoyl-AMP synthase, C-terminal domain"/>
    <property type="match status" value="1"/>
</dbReference>
<dbReference type="InterPro" id="IPR005145">
    <property type="entry name" value="Sua5_C"/>
</dbReference>
<evidence type="ECO:0000256" key="4">
    <source>
        <dbReference type="ARBA" id="ARBA00015492"/>
    </source>
</evidence>
<feature type="binding site" evidence="14">
    <location>
        <position position="198"/>
    </location>
    <ligand>
        <name>ATP</name>
        <dbReference type="ChEBI" id="CHEBI:30616"/>
    </ligand>
</feature>
<dbReference type="AlphaFoldDB" id="A0A401LFH8"/>
<evidence type="ECO:0000256" key="1">
    <source>
        <dbReference type="ARBA" id="ARBA00004496"/>
    </source>
</evidence>
<dbReference type="Gene3D" id="3.90.870.10">
    <property type="entry name" value="DHBP synthase"/>
    <property type="match status" value="1"/>
</dbReference>
<keyword evidence="7 13" id="KW-0819">tRNA processing</keyword>
<dbReference type="EMBL" id="BHVZ01000014">
    <property type="protein sequence ID" value="GCB30316.1"/>
    <property type="molecule type" value="Genomic_DNA"/>
</dbReference>
<keyword evidence="6 13" id="KW-0808">Transferase</keyword>
<accession>A0A401LFH8</accession>
<dbReference type="Proteomes" id="UP000287361">
    <property type="component" value="Unassembled WGS sequence"/>
</dbReference>
<feature type="binding site" evidence="14">
    <location>
        <position position="146"/>
    </location>
    <ligand>
        <name>ATP</name>
        <dbReference type="ChEBI" id="CHEBI:30616"/>
    </ligand>
</feature>
<dbReference type="FunFam" id="3.90.870.10:FF:000008">
    <property type="entry name" value="Threonylcarbamoyl-AMP synthase"/>
    <property type="match status" value="1"/>
</dbReference>
<keyword evidence="8 13" id="KW-0548">Nucleotidyltransferase</keyword>
<evidence type="ECO:0000256" key="11">
    <source>
        <dbReference type="ARBA" id="ARBA00029774"/>
    </source>
</evidence>
<comment type="caution">
    <text evidence="16">The sequence shown here is derived from an EMBL/GenBank/DDBJ whole genome shotgun (WGS) entry which is preliminary data.</text>
</comment>
<dbReference type="OrthoDB" id="9814580at2"/>
<feature type="binding site" evidence="14">
    <location>
        <position position="154"/>
    </location>
    <ligand>
        <name>ATP</name>
        <dbReference type="ChEBI" id="CHEBI:30616"/>
    </ligand>
</feature>
<organism evidence="16 17">
    <name type="scientific">Anaerotignum faecicola</name>
    <dbReference type="NCBI Taxonomy" id="2358141"/>
    <lineage>
        <taxon>Bacteria</taxon>
        <taxon>Bacillati</taxon>
        <taxon>Bacillota</taxon>
        <taxon>Clostridia</taxon>
        <taxon>Lachnospirales</taxon>
        <taxon>Anaerotignaceae</taxon>
        <taxon>Anaerotignum</taxon>
    </lineage>
</organism>
<feature type="domain" description="YrdC-like" evidence="15">
    <location>
        <begin position="16"/>
        <end position="202"/>
    </location>
</feature>
<evidence type="ECO:0000256" key="6">
    <source>
        <dbReference type="ARBA" id="ARBA00022679"/>
    </source>
</evidence>
<comment type="similarity">
    <text evidence="2 13">Belongs to the SUA5 family.</text>
</comment>
<dbReference type="GO" id="GO:0005737">
    <property type="term" value="C:cytoplasm"/>
    <property type="evidence" value="ECO:0007669"/>
    <property type="project" value="UniProtKB-SubCell"/>
</dbReference>
<feature type="binding site" evidence="14">
    <location>
        <position position="184"/>
    </location>
    <ligand>
        <name>L-threonine</name>
        <dbReference type="ChEBI" id="CHEBI:57926"/>
    </ligand>
</feature>
<dbReference type="FunFam" id="3.40.50.11030:FF:000001">
    <property type="entry name" value="Threonylcarbamoyl-AMP synthase"/>
    <property type="match status" value="1"/>
</dbReference>
<dbReference type="GO" id="GO:0005524">
    <property type="term" value="F:ATP binding"/>
    <property type="evidence" value="ECO:0007669"/>
    <property type="project" value="UniProtKB-UniRule"/>
</dbReference>
<evidence type="ECO:0000256" key="10">
    <source>
        <dbReference type="ARBA" id="ARBA00022840"/>
    </source>
</evidence>
<dbReference type="PANTHER" id="PTHR17490:SF16">
    <property type="entry name" value="THREONYLCARBAMOYL-AMP SYNTHASE"/>
    <property type="match status" value="1"/>
</dbReference>
<comment type="subcellular location">
    <subcellularLocation>
        <location evidence="1 13">Cytoplasm</location>
    </subcellularLocation>
</comment>
<protein>
    <recommendedName>
        <fullName evidence="4 13">Threonylcarbamoyl-AMP synthase</fullName>
        <shortName evidence="13">TC-AMP synthase</shortName>
        <ecNumber evidence="3 13">2.7.7.87</ecNumber>
    </recommendedName>
    <alternativeName>
        <fullName evidence="11 13">L-threonylcarbamoyladenylate synthase</fullName>
    </alternativeName>
</protein>
<evidence type="ECO:0000256" key="2">
    <source>
        <dbReference type="ARBA" id="ARBA00007663"/>
    </source>
</evidence>
<evidence type="ECO:0000256" key="12">
    <source>
        <dbReference type="ARBA" id="ARBA00048366"/>
    </source>
</evidence>
<keyword evidence="5 13" id="KW-0963">Cytoplasm</keyword>
<feature type="binding site" evidence="14">
    <location>
        <position position="65"/>
    </location>
    <ligand>
        <name>ATP</name>
        <dbReference type="ChEBI" id="CHEBI:30616"/>
    </ligand>
</feature>
<comment type="function">
    <text evidence="13">Required for the formation of a threonylcarbamoyl group on adenosine at position 37 (t(6)A37) in tRNAs that read codons beginning with adenine.</text>
</comment>
<dbReference type="InterPro" id="IPR010923">
    <property type="entry name" value="T(6)A37_SUA5"/>
</dbReference>
<reference evidence="16 17" key="1">
    <citation type="submission" date="2018-10" db="EMBL/GenBank/DDBJ databases">
        <title>Draft Genome Sequence of Anaerotignum sp. KCTC 15736.</title>
        <authorList>
            <person name="Choi S.H."/>
            <person name="Kim J.S."/>
            <person name="Kang S.W."/>
            <person name="Lee J.S."/>
            <person name="Park S.H."/>
        </authorList>
    </citation>
    <scope>NUCLEOTIDE SEQUENCE [LARGE SCALE GENOMIC DNA]</scope>
    <source>
        <strain evidence="16 17">KCTC 15736</strain>
    </source>
</reference>
<evidence type="ECO:0000256" key="8">
    <source>
        <dbReference type="ARBA" id="ARBA00022695"/>
    </source>
</evidence>
<evidence type="ECO:0000313" key="16">
    <source>
        <dbReference type="EMBL" id="GCB30316.1"/>
    </source>
</evidence>
<evidence type="ECO:0000256" key="5">
    <source>
        <dbReference type="ARBA" id="ARBA00022490"/>
    </source>
</evidence>
<keyword evidence="10 13" id="KW-0067">ATP-binding</keyword>
<gene>
    <name evidence="16" type="ORF">KGMB03357_19770</name>
</gene>
<feature type="binding site" evidence="14">
    <location>
        <position position="240"/>
    </location>
    <ligand>
        <name>ATP</name>
        <dbReference type="ChEBI" id="CHEBI:30616"/>
    </ligand>
</feature>
<dbReference type="InterPro" id="IPR006070">
    <property type="entry name" value="Sua5-like_dom"/>
</dbReference>
<feature type="binding site" evidence="14">
    <location>
        <position position="144"/>
    </location>
    <ligand>
        <name>ATP</name>
        <dbReference type="ChEBI" id="CHEBI:30616"/>
    </ligand>
</feature>
<name>A0A401LFH8_9FIRM</name>
<comment type="catalytic activity">
    <reaction evidence="12 13">
        <text>L-threonine + hydrogencarbonate + ATP = L-threonylcarbamoyladenylate + diphosphate + H2O</text>
        <dbReference type="Rhea" id="RHEA:36407"/>
        <dbReference type="ChEBI" id="CHEBI:15377"/>
        <dbReference type="ChEBI" id="CHEBI:17544"/>
        <dbReference type="ChEBI" id="CHEBI:30616"/>
        <dbReference type="ChEBI" id="CHEBI:33019"/>
        <dbReference type="ChEBI" id="CHEBI:57926"/>
        <dbReference type="ChEBI" id="CHEBI:73682"/>
        <dbReference type="EC" id="2.7.7.87"/>
    </reaction>
</comment>
<dbReference type="PANTHER" id="PTHR17490">
    <property type="entry name" value="SUA5"/>
    <property type="match status" value="1"/>
</dbReference>
<dbReference type="PROSITE" id="PS51163">
    <property type="entry name" value="YRDC"/>
    <property type="match status" value="1"/>
</dbReference>
<dbReference type="PIRSF" id="PIRSF004930">
    <property type="entry name" value="Tln_factor_SUA5"/>
    <property type="match status" value="1"/>
</dbReference>
<evidence type="ECO:0000256" key="3">
    <source>
        <dbReference type="ARBA" id="ARBA00012584"/>
    </source>
</evidence>
<keyword evidence="9 13" id="KW-0547">Nucleotide-binding</keyword>
<keyword evidence="17" id="KW-1185">Reference proteome</keyword>
<dbReference type="InterPro" id="IPR038385">
    <property type="entry name" value="Sua5/YwlC_C"/>
</dbReference>
<dbReference type="InterPro" id="IPR050156">
    <property type="entry name" value="TC-AMP_synthase_SUA5"/>
</dbReference>
<feature type="binding site" evidence="14">
    <location>
        <position position="38"/>
    </location>
    <ligand>
        <name>L-threonine</name>
        <dbReference type="ChEBI" id="CHEBI:57926"/>
    </ligand>
</feature>
<evidence type="ECO:0000259" key="15">
    <source>
        <dbReference type="PROSITE" id="PS51163"/>
    </source>
</evidence>
<proteinExistence type="inferred from homology"/>
<evidence type="ECO:0000313" key="17">
    <source>
        <dbReference type="Proteomes" id="UP000287361"/>
    </source>
</evidence>
<dbReference type="SUPFAM" id="SSF55821">
    <property type="entry name" value="YrdC/RibB"/>
    <property type="match status" value="1"/>
</dbReference>